<keyword evidence="6" id="KW-1185">Reference proteome</keyword>
<dbReference type="GO" id="GO:0007166">
    <property type="term" value="P:cell surface receptor signaling pathway"/>
    <property type="evidence" value="ECO:0007669"/>
    <property type="project" value="InterPro"/>
</dbReference>
<dbReference type="Gene3D" id="3.30.200.20">
    <property type="entry name" value="Phosphorylase Kinase, domain 1"/>
    <property type="match status" value="1"/>
</dbReference>
<dbReference type="GO" id="GO:0005886">
    <property type="term" value="C:plasma membrane"/>
    <property type="evidence" value="ECO:0007669"/>
    <property type="project" value="TreeGrafter"/>
</dbReference>
<dbReference type="Gene3D" id="1.10.510.10">
    <property type="entry name" value="Transferase(Phosphotransferase) domain 1"/>
    <property type="match status" value="1"/>
</dbReference>
<dbReference type="Proteomes" id="UP000189701">
    <property type="component" value="Unplaced"/>
</dbReference>
<evidence type="ECO:0000256" key="1">
    <source>
        <dbReference type="ARBA" id="ARBA00022741"/>
    </source>
</evidence>
<dbReference type="PANTHER" id="PTHR27005">
    <property type="entry name" value="WALL-ASSOCIATED RECEPTOR KINASE-LIKE 21"/>
    <property type="match status" value="1"/>
</dbReference>
<dbReference type="eggNOG" id="KOG1187">
    <property type="taxonomic scope" value="Eukaryota"/>
</dbReference>
<keyword evidence="1" id="KW-0547">Nucleotide-binding</keyword>
<dbReference type="KEGG" id="nsy:104237740"/>
<gene>
    <name evidence="7" type="primary">LOC104237740</name>
</gene>
<dbReference type="RefSeq" id="XP_009790259.1">
    <property type="nucleotide sequence ID" value="XM_009791957.1"/>
</dbReference>
<dbReference type="PROSITE" id="PS00108">
    <property type="entry name" value="PROTEIN_KINASE_ST"/>
    <property type="match status" value="1"/>
</dbReference>
<comment type="catalytic activity">
    <reaction evidence="3">
        <text>L-seryl-[protein] + ATP = O-phospho-L-seryl-[protein] + ADP + H(+)</text>
        <dbReference type="Rhea" id="RHEA:17989"/>
        <dbReference type="Rhea" id="RHEA-COMP:9863"/>
        <dbReference type="Rhea" id="RHEA-COMP:11604"/>
        <dbReference type="ChEBI" id="CHEBI:15378"/>
        <dbReference type="ChEBI" id="CHEBI:29999"/>
        <dbReference type="ChEBI" id="CHEBI:30616"/>
        <dbReference type="ChEBI" id="CHEBI:83421"/>
        <dbReference type="ChEBI" id="CHEBI:456216"/>
    </reaction>
</comment>
<dbReference type="GO" id="GO:0004674">
    <property type="term" value="F:protein serine/threonine kinase activity"/>
    <property type="evidence" value="ECO:0007669"/>
    <property type="project" value="TreeGrafter"/>
</dbReference>
<reference evidence="7" key="2">
    <citation type="submission" date="2025-08" db="UniProtKB">
        <authorList>
            <consortium name="RefSeq"/>
        </authorList>
    </citation>
    <scope>IDENTIFICATION</scope>
    <source>
        <tissue evidence="7">Leaf</tissue>
    </source>
</reference>
<dbReference type="STRING" id="4096.A0A1U7XTM5"/>
<organism evidence="6 7">
    <name type="scientific">Nicotiana sylvestris</name>
    <name type="common">Wood tobacco</name>
    <name type="synonym">South American tobacco</name>
    <dbReference type="NCBI Taxonomy" id="4096"/>
    <lineage>
        <taxon>Eukaryota</taxon>
        <taxon>Viridiplantae</taxon>
        <taxon>Streptophyta</taxon>
        <taxon>Embryophyta</taxon>
        <taxon>Tracheophyta</taxon>
        <taxon>Spermatophyta</taxon>
        <taxon>Magnoliopsida</taxon>
        <taxon>eudicotyledons</taxon>
        <taxon>Gunneridae</taxon>
        <taxon>Pentapetalae</taxon>
        <taxon>asterids</taxon>
        <taxon>lamiids</taxon>
        <taxon>Solanales</taxon>
        <taxon>Solanaceae</taxon>
        <taxon>Nicotianoideae</taxon>
        <taxon>Nicotianeae</taxon>
        <taxon>Nicotiana</taxon>
    </lineage>
</organism>
<proteinExistence type="predicted"/>
<dbReference type="InterPro" id="IPR045274">
    <property type="entry name" value="WAK-like"/>
</dbReference>
<dbReference type="PROSITE" id="PS50011">
    <property type="entry name" value="PROTEIN_KINASE_DOM"/>
    <property type="match status" value="1"/>
</dbReference>
<dbReference type="Pfam" id="PF00069">
    <property type="entry name" value="Pkinase"/>
    <property type="match status" value="1"/>
</dbReference>
<dbReference type="InterPro" id="IPR000719">
    <property type="entry name" value="Prot_kinase_dom"/>
</dbReference>
<dbReference type="InterPro" id="IPR011009">
    <property type="entry name" value="Kinase-like_dom_sf"/>
</dbReference>
<feature type="domain" description="Protein kinase" evidence="5">
    <location>
        <begin position="293"/>
        <end position="585"/>
    </location>
</feature>
<dbReference type="SUPFAM" id="SSF56112">
    <property type="entry name" value="Protein kinase-like (PK-like)"/>
    <property type="match status" value="1"/>
</dbReference>
<dbReference type="AlphaFoldDB" id="A0A1U7XTM5"/>
<evidence type="ECO:0000259" key="5">
    <source>
        <dbReference type="PROSITE" id="PS50011"/>
    </source>
</evidence>
<dbReference type="SMART" id="SM00220">
    <property type="entry name" value="S_TKc"/>
    <property type="match status" value="1"/>
</dbReference>
<evidence type="ECO:0000313" key="7">
    <source>
        <dbReference type="RefSeq" id="XP_009790259.1"/>
    </source>
</evidence>
<evidence type="ECO:0000256" key="2">
    <source>
        <dbReference type="ARBA" id="ARBA00022840"/>
    </source>
</evidence>
<dbReference type="PANTHER" id="PTHR27005:SF498">
    <property type="entry name" value="NON-FUNCTIONAL PSEUDOKINASE ZED1-LIKE"/>
    <property type="match status" value="1"/>
</dbReference>
<name>A0A1U7XTM5_NICSY</name>
<evidence type="ECO:0000256" key="3">
    <source>
        <dbReference type="ARBA" id="ARBA00047558"/>
    </source>
</evidence>
<accession>A0A1U7XTM5</accession>
<dbReference type="GeneID" id="104237740"/>
<keyword evidence="2" id="KW-0067">ATP-binding</keyword>
<evidence type="ECO:0000313" key="6">
    <source>
        <dbReference type="Proteomes" id="UP000189701"/>
    </source>
</evidence>
<comment type="catalytic activity">
    <reaction evidence="4">
        <text>L-threonyl-[protein] + ATP = O-phospho-L-threonyl-[protein] + ADP + H(+)</text>
        <dbReference type="Rhea" id="RHEA:46608"/>
        <dbReference type="Rhea" id="RHEA-COMP:11060"/>
        <dbReference type="Rhea" id="RHEA-COMP:11605"/>
        <dbReference type="ChEBI" id="CHEBI:15378"/>
        <dbReference type="ChEBI" id="CHEBI:30013"/>
        <dbReference type="ChEBI" id="CHEBI:30616"/>
        <dbReference type="ChEBI" id="CHEBI:61977"/>
        <dbReference type="ChEBI" id="CHEBI:456216"/>
    </reaction>
</comment>
<dbReference type="GO" id="GO:0005524">
    <property type="term" value="F:ATP binding"/>
    <property type="evidence" value="ECO:0007669"/>
    <property type="project" value="UniProtKB-KW"/>
</dbReference>
<sequence length="585" mass="66110">MTNDNGNQVVPMVTVNASTSRTPALAPAKKPRKFFGLDFKRWKQKMEAFATYAPIGPEETLSMGNATTAKIEECGKIFLKMTSGRKHYARRWWRHGQHHSITQVVDEFVASVMSGPSFSSFFDSLSVFSPNPSSNRVENTTKNVELERGKGNNIDASPIDKTPNQSLFETNSESVIAGAAVNDKGKVKVIEDFEFGGSRRESVPTIETQPVDVDCSNGSQVKKKKIGFATKKMHHLRGLKRKLISSSASAEKLKKEQYLKNGGALLEEFIALCDGKCQIPLSYFSATEIERAIKHLENTMEIFNSHIVMASLDNRRVLMRFVPPEHFENLNNICRDIAVTSQMSHLKNVLKLVGCCLELPEPVLVYEYVDAISLENLLFKKCNAKKSVSWERRLRIANEVSSTIVYLHSEFTTPIIHRDIKPSNVIIDQNNSVAKIMNFSYSISLPPGELEVEDVVCGTYWFVDPEYMVSGVVTQKTDVYSFGVLLFQLLTRKKVSMIDGKMKDYEQLPNCVEYNIEECNVMDIVDPTILAEERGIDIQQLLDDYLDLVKRCTLSKGEDRPYMIDVAKELRRIEKCFRVLTQGLH</sequence>
<protein>
    <submittedName>
        <fullName evidence="7">Inactive serine/threonine-protein kinase At1g67470-like</fullName>
    </submittedName>
</protein>
<reference evidence="6" key="1">
    <citation type="journal article" date="2013" name="Genome Biol.">
        <title>Reference genomes and transcriptomes of Nicotiana sylvestris and Nicotiana tomentosiformis.</title>
        <authorList>
            <person name="Sierro N."/>
            <person name="Battey J.N."/>
            <person name="Ouadi S."/>
            <person name="Bovet L."/>
            <person name="Goepfert S."/>
            <person name="Bakaher N."/>
            <person name="Peitsch M.C."/>
            <person name="Ivanov N.V."/>
        </authorList>
    </citation>
    <scope>NUCLEOTIDE SEQUENCE [LARGE SCALE GENOMIC DNA]</scope>
</reference>
<evidence type="ECO:0000256" key="4">
    <source>
        <dbReference type="ARBA" id="ARBA00047951"/>
    </source>
</evidence>
<dbReference type="InterPro" id="IPR008271">
    <property type="entry name" value="Ser/Thr_kinase_AS"/>
</dbReference>